<proteinExistence type="predicted"/>
<feature type="compositionally biased region" description="Basic and acidic residues" evidence="1">
    <location>
        <begin position="1495"/>
        <end position="1525"/>
    </location>
</feature>
<dbReference type="Proteomes" id="UP000318821">
    <property type="component" value="Unassembled WGS sequence"/>
</dbReference>
<dbReference type="VEuPathDB" id="TriTrypDB:LDHU3_34.3190"/>
<protein>
    <submittedName>
        <fullName evidence="3">PLD-like domain family protein</fullName>
    </submittedName>
</protein>
<dbReference type="GO" id="GO:0030572">
    <property type="term" value="F:phosphatidyltransferase activity"/>
    <property type="evidence" value="ECO:0007669"/>
    <property type="project" value="UniProtKB-ARBA"/>
</dbReference>
<dbReference type="Gene3D" id="3.30.870.10">
    <property type="entry name" value="Endonuclease Chain A"/>
    <property type="match status" value="2"/>
</dbReference>
<dbReference type="Pfam" id="PF13091">
    <property type="entry name" value="PLDc_2"/>
    <property type="match status" value="1"/>
</dbReference>
<dbReference type="SMART" id="SM00155">
    <property type="entry name" value="PLDc"/>
    <property type="match status" value="2"/>
</dbReference>
<gene>
    <name evidence="3" type="ORF">CGC20_21510</name>
</gene>
<feature type="region of interest" description="Disordered" evidence="1">
    <location>
        <begin position="501"/>
        <end position="574"/>
    </location>
</feature>
<feature type="region of interest" description="Disordered" evidence="1">
    <location>
        <begin position="1467"/>
        <end position="1537"/>
    </location>
</feature>
<feature type="domain" description="PLD phosphodiesterase" evidence="2">
    <location>
        <begin position="721"/>
        <end position="748"/>
    </location>
</feature>
<feature type="compositionally biased region" description="Polar residues" evidence="1">
    <location>
        <begin position="527"/>
        <end position="544"/>
    </location>
</feature>
<dbReference type="VEuPathDB" id="TriTrypDB:LdCL_340026300"/>
<dbReference type="EMBL" id="RHLD01000015">
    <property type="protein sequence ID" value="TPP46902.1"/>
    <property type="molecule type" value="Genomic_DNA"/>
</dbReference>
<organism evidence="3 4">
    <name type="scientific">Leishmania donovani</name>
    <dbReference type="NCBI Taxonomy" id="5661"/>
    <lineage>
        <taxon>Eukaryota</taxon>
        <taxon>Discoba</taxon>
        <taxon>Euglenozoa</taxon>
        <taxon>Kinetoplastea</taxon>
        <taxon>Metakinetoplastina</taxon>
        <taxon>Trypanosomatida</taxon>
        <taxon>Trypanosomatidae</taxon>
        <taxon>Leishmaniinae</taxon>
        <taxon>Leishmania</taxon>
    </lineage>
</organism>
<dbReference type="GO" id="GO:0032049">
    <property type="term" value="P:cardiolipin biosynthetic process"/>
    <property type="evidence" value="ECO:0007669"/>
    <property type="project" value="UniProtKB-ARBA"/>
</dbReference>
<dbReference type="VEuPathDB" id="TriTrypDB:LdBPK_341850.1"/>
<name>A0A504XCT1_LEIDO</name>
<evidence type="ECO:0000313" key="3">
    <source>
        <dbReference type="EMBL" id="TPP46902.1"/>
    </source>
</evidence>
<reference evidence="4" key="1">
    <citation type="submission" date="2019-02" db="EMBL/GenBank/DDBJ databases">
        <title>FDA dAtabase for Regulatory Grade micrObial Sequences (FDA-ARGOS): Supporting development and validation of Infectious Disease Dx tests.</title>
        <authorList>
            <person name="Duncan R."/>
            <person name="Fisher C."/>
            <person name="Tallon L."/>
            <person name="Sadzewicz L."/>
            <person name="Sengamalay N."/>
            <person name="Ott S."/>
            <person name="Godinez A."/>
            <person name="Nagaraj S."/>
            <person name="Vavikolanu K."/>
            <person name="Vyas G."/>
            <person name="Nadendla S."/>
            <person name="Aluvathingal J."/>
            <person name="Sichtig H."/>
        </authorList>
    </citation>
    <scope>NUCLEOTIDE SEQUENCE [LARGE SCALE GENOMIC DNA]</scope>
    <source>
        <strain evidence="4">FDAARGOS_360</strain>
    </source>
</reference>
<feature type="region of interest" description="Disordered" evidence="1">
    <location>
        <begin position="990"/>
        <end position="1019"/>
    </location>
</feature>
<dbReference type="InterPro" id="IPR001736">
    <property type="entry name" value="PLipase_D/transphosphatidylase"/>
</dbReference>
<dbReference type="CDD" id="cd09110">
    <property type="entry name" value="PLDc_CLS_1"/>
    <property type="match status" value="1"/>
</dbReference>
<evidence type="ECO:0000259" key="2">
    <source>
        <dbReference type="PROSITE" id="PS50035"/>
    </source>
</evidence>
<dbReference type="InterPro" id="IPR025202">
    <property type="entry name" value="PLD-like_dom"/>
</dbReference>
<accession>A0A504XCT1</accession>
<dbReference type="VEuPathDB" id="TriTrypDB:LDHU3_34.3170"/>
<comment type="caution">
    <text evidence="3">The sequence shown here is derived from an EMBL/GenBank/DDBJ whole genome shotgun (WGS) entry which is preliminary data.</text>
</comment>
<evidence type="ECO:0000313" key="4">
    <source>
        <dbReference type="Proteomes" id="UP000318821"/>
    </source>
</evidence>
<evidence type="ECO:0000256" key="1">
    <source>
        <dbReference type="SAM" id="MobiDB-lite"/>
    </source>
</evidence>
<dbReference type="PROSITE" id="PS50035">
    <property type="entry name" value="PLD"/>
    <property type="match status" value="2"/>
</dbReference>
<dbReference type="PANTHER" id="PTHR21248:SF22">
    <property type="entry name" value="PHOSPHOLIPASE D"/>
    <property type="match status" value="1"/>
</dbReference>
<dbReference type="VEuPathDB" id="TriTrypDB:LdCL_340026200"/>
<dbReference type="SUPFAM" id="SSF56024">
    <property type="entry name" value="Phospholipase D/nuclease"/>
    <property type="match status" value="2"/>
</dbReference>
<dbReference type="PANTHER" id="PTHR21248">
    <property type="entry name" value="CARDIOLIPIN SYNTHASE"/>
    <property type="match status" value="1"/>
</dbReference>
<dbReference type="VEuPathDB" id="TriTrypDB:LdBPK_341860.1"/>
<feature type="region of interest" description="Disordered" evidence="1">
    <location>
        <begin position="475"/>
        <end position="494"/>
    </location>
</feature>
<feature type="region of interest" description="Disordered" evidence="1">
    <location>
        <begin position="1269"/>
        <end position="1289"/>
    </location>
</feature>
<dbReference type="CDD" id="cd09159">
    <property type="entry name" value="PLDc_ybhO_like_2"/>
    <property type="match status" value="1"/>
</dbReference>
<dbReference type="FunFam" id="3.30.870.10:FF:000059">
    <property type="entry name" value="Cardiolipin synthetase, putative"/>
    <property type="match status" value="1"/>
</dbReference>
<dbReference type="FunFam" id="3.30.870.10:FF:000058">
    <property type="entry name" value="Putative cardiolipin synthetase"/>
    <property type="match status" value="1"/>
</dbReference>
<sequence length="1894" mass="211181">MNGKRNFRALIQNVGVHKVKNSPKRRIQNVAQDVWRFRAKGGAVTAPKLDAAGTSPRLRRSDSAETSILSLGWRPSFMAVGAPSPLCKGLSLFERLQQRRVQLYTSANIKNKVRQAFLSAVAAYEQLLAAATKALEPSSQFLALSAATALPPSQPSPAASGSADACGAAAFYLDKMQHTFEEAKRYYNSTPFDQRWDDILSSLAVLGRISHGNVVVPFHDSAKAFESMWAAVKEAKERVHWQTYICKDDFIGQGTVRRLVEARRRGCDTELLYDCGGNISGRARLTEELKQCGAKVIPYRPFFRSVATYFIKGLDWKRSPGLRNHRKILLVDARQGFCGGLNVGNEYCGKAAGGTGKFRDTHCGVIGPAAAHLAEVYRDTKQPHPWKYGWRRWRQIASQQITRRVKQGRMRMERNELYRAFQEERGRSGRRLQDVPSASMKAMRGRWNKQKNQLLTLMQWSRSGLSSDSVLDREAVRHTQGQESLRAGGKQVTLREEAAARCATSAESGPKVTNHVPGSFVVKDANDGTTTSASLPPSELSTSAAGKHAKAPLASPAEVPSSGGKLNSARNSAMRRKLLAARREALSRATDLPHKRAYTDMLRRIPILDTEPVPEAQMYLRHRESMTQVLSCNPRYRDYSIQYAFWQVTRKCHRRIWITTPYYLPTRKLFSALVQAARRGVDVRLLAGSNQTTDPWFMWHASNYITERLLRAGVKIYEFQGQQIMHAKTVVVDSVWSSIGSYNWDLMSNRNLEVCLCHLDLEVAHSMETQFLRDLAQSVEVRLEDHKQRSLWLRFTSWLFYNFVFLLDRITFRSFANEDIVDAPGGRGNVAEEARGTVTPVLTHRELCRRFNGYTSPNSCFLFWQRGADAGSSPFPRQCRTQRDCQWAQPSTPWLVGPPPSRSVGTGVCIAQDVQFTPTGPTGHLAYQRLSIPSANASPREPTETAASAESVATKTVIPDHMAVDWSGGSSYYFSEEENARLSRLHTPLASDRESGGAHGAVSITCPNSTSMDGKRKDGAAAPASRAVIHGVARSFSIDLTIPPLRREEVERWKLDGHMFRKCINARKPFAHGSQRIHQLLPSTAMVTYLGPDMRKIDQVHRQKGYFTPSEVAEVFIPLVPTFPVESRHVMATVPPEILRQIEKVAGSTSTLAQVVFEHYPMLFHYTPNRYRPAVVQLNSEFWFVRQHPGYGKADRALSQFRSHALMDFDAPDTADDASGVEPLYAASEKAAAEVVPSLRRRANSTSQRKPWSVEMLAVLVRNLPRVPTPECSSQDMTSRKVLSPSDGKPLVRERYRPLNLVQWINGFPPDDLAFVKKKREASVVQLITQYVHVFQLMSLKKGDHNLFVEGHVLLSGGAGSKWKADVVDPPASAASAMADINNGDEASLAREAGQEEAAMASWWSVDSADAPKDSGNAAHATKATALGNAKSTLDDRERVFKQAVTEELIGLDSLVEDRRGVGTELDSERDAMVFGEDADEAGPIAQGEDDDGEVDQHRGNSDDIYRGGRGNHDPDSPSLPHERYSQSQRAPARGASMDAVTAFGLPLEEIYIRRLPPDVAPRSLSDLDETTSPDPDLLSIAASFLASPPSLQSPTADCFFRRCRRKRWRVVNAVDEVWRWVAVERLYAGFTVEQRSHLRERYRGLVGFLRYHGKVFELSGDLMYVIAHDPRGTVAPIPPMERAFRYAHRVVLPEDFDDNPDRSASLLGEAERKKFVRVLGEGAIPSFRRHLLLLDPDNPLMQHEVLYDEIANLLPDHPVPYIEMMAKLPPVMRAALPQVLNLAASKRIDVYVEKGRTMIRKKTAAQPGAAPAASRPQTSVEEAIAELLQLPIGEDGISIKALVGMHLSVPAANTLSDHFGSVGRAVRMLPQYFEVWEDDSVARKRIVMVRLRH</sequence>
<feature type="domain" description="PLD phosphodiesterase" evidence="2">
    <location>
        <begin position="320"/>
        <end position="347"/>
    </location>
</feature>
<feature type="region of interest" description="Disordered" evidence="1">
    <location>
        <begin position="425"/>
        <end position="444"/>
    </location>
</feature>